<accession>A0A9X1LK13</accession>
<sequence length="155" mass="18188">MKKLILLLIIFCFHSINAQKNEIEWISFEVLDDTLKKETKPVLIYFYTDWCVYCKKMDRNAFKDPEIISSLNQNFYAVKMNAESTAEIEFEGQIFVNEQAKTKRNGIHQIAMLLAGRQNKPVTFPVIMVLDKEFRVKIKSHEYLTTDQMKTLIKG</sequence>
<feature type="chain" id="PRO_5040927081" evidence="1">
    <location>
        <begin position="19"/>
        <end position="155"/>
    </location>
</feature>
<evidence type="ECO:0000313" key="4">
    <source>
        <dbReference type="Proteomes" id="UP001139414"/>
    </source>
</evidence>
<comment type="caution">
    <text evidence="3">The sequence shown here is derived from an EMBL/GenBank/DDBJ whole genome shotgun (WGS) entry which is preliminary data.</text>
</comment>
<dbReference type="InterPro" id="IPR036249">
    <property type="entry name" value="Thioredoxin-like_sf"/>
</dbReference>
<keyword evidence="1" id="KW-0732">Signal</keyword>
<dbReference type="EMBL" id="JAJBZG010000005">
    <property type="protein sequence ID" value="MCB7481808.1"/>
    <property type="molecule type" value="Genomic_DNA"/>
</dbReference>
<dbReference type="AlphaFoldDB" id="A0A9X1LK13"/>
<dbReference type="SUPFAM" id="SSF52833">
    <property type="entry name" value="Thioredoxin-like"/>
    <property type="match status" value="1"/>
</dbReference>
<dbReference type="InterPro" id="IPR013766">
    <property type="entry name" value="Thioredoxin_domain"/>
</dbReference>
<organism evidence="3 4">
    <name type="scientific">Christiangramia sediminis</name>
    <dbReference type="NCBI Taxonomy" id="2881336"/>
    <lineage>
        <taxon>Bacteria</taxon>
        <taxon>Pseudomonadati</taxon>
        <taxon>Bacteroidota</taxon>
        <taxon>Flavobacteriia</taxon>
        <taxon>Flavobacteriales</taxon>
        <taxon>Flavobacteriaceae</taxon>
        <taxon>Christiangramia</taxon>
    </lineage>
</organism>
<evidence type="ECO:0000259" key="2">
    <source>
        <dbReference type="PROSITE" id="PS51352"/>
    </source>
</evidence>
<dbReference type="RefSeq" id="WP_229341100.1">
    <property type="nucleotide sequence ID" value="NZ_JAJBZG010000005.1"/>
</dbReference>
<keyword evidence="4" id="KW-1185">Reference proteome</keyword>
<evidence type="ECO:0000256" key="1">
    <source>
        <dbReference type="SAM" id="SignalP"/>
    </source>
</evidence>
<feature type="domain" description="Thioredoxin" evidence="2">
    <location>
        <begin position="4"/>
        <end position="155"/>
    </location>
</feature>
<dbReference type="Proteomes" id="UP001139414">
    <property type="component" value="Unassembled WGS sequence"/>
</dbReference>
<dbReference type="Pfam" id="PF13899">
    <property type="entry name" value="Thioredoxin_7"/>
    <property type="match status" value="1"/>
</dbReference>
<feature type="signal peptide" evidence="1">
    <location>
        <begin position="1"/>
        <end position="18"/>
    </location>
</feature>
<proteinExistence type="predicted"/>
<dbReference type="PROSITE" id="PS51352">
    <property type="entry name" value="THIOREDOXIN_2"/>
    <property type="match status" value="1"/>
</dbReference>
<dbReference type="Gene3D" id="3.40.30.10">
    <property type="entry name" value="Glutaredoxin"/>
    <property type="match status" value="1"/>
</dbReference>
<protein>
    <submittedName>
        <fullName evidence="3">Thioredoxin family protein</fullName>
    </submittedName>
</protein>
<gene>
    <name evidence="3" type="ORF">LGQ90_11095</name>
</gene>
<name>A0A9X1LK13_9FLAO</name>
<reference evidence="3" key="1">
    <citation type="submission" date="2021-10" db="EMBL/GenBank/DDBJ databases">
        <title>Gramella sp. ASW11-100T, isolated from marine sediment.</title>
        <authorList>
            <person name="Xia C."/>
        </authorList>
    </citation>
    <scope>NUCLEOTIDE SEQUENCE</scope>
    <source>
        <strain evidence="3">ASW11-100</strain>
    </source>
</reference>
<evidence type="ECO:0000313" key="3">
    <source>
        <dbReference type="EMBL" id="MCB7481808.1"/>
    </source>
</evidence>